<proteinExistence type="predicted"/>
<dbReference type="SUPFAM" id="SSF158472">
    <property type="entry name" value="HAMP domain-like"/>
    <property type="match status" value="1"/>
</dbReference>
<dbReference type="Gene3D" id="6.10.340.10">
    <property type="match status" value="1"/>
</dbReference>
<dbReference type="PROSITE" id="PS50885">
    <property type="entry name" value="HAMP"/>
    <property type="match status" value="1"/>
</dbReference>
<dbReference type="Pfam" id="PF00672">
    <property type="entry name" value="HAMP"/>
    <property type="match status" value="1"/>
</dbReference>
<dbReference type="InterPro" id="IPR003660">
    <property type="entry name" value="HAMP_dom"/>
</dbReference>
<evidence type="ECO:0000256" key="1">
    <source>
        <dbReference type="ARBA" id="ARBA00004141"/>
    </source>
</evidence>
<dbReference type="Proteomes" id="UP000005149">
    <property type="component" value="Unassembled WGS sequence"/>
</dbReference>
<evidence type="ECO:0000313" key="9">
    <source>
        <dbReference type="Proteomes" id="UP000005149"/>
    </source>
</evidence>
<reference evidence="8 9" key="1">
    <citation type="submission" date="2012-06" db="EMBL/GenBank/DDBJ databases">
        <title>The Genome Sequence of Aeromonas hydrophila SSU.</title>
        <authorList>
            <consortium name="The Broad Institute Genome Sequencing Platform"/>
            <person name="Earl A."/>
            <person name="Ward D."/>
            <person name="Feldgarden M."/>
            <person name="Gevers D."/>
            <person name="Chopra A."/>
            <person name="Walker B."/>
            <person name="Young S.K."/>
            <person name="Zeng Q."/>
            <person name="Gargeya S."/>
            <person name="Fitzgerald M."/>
            <person name="Haas B."/>
            <person name="Abouelleil A."/>
            <person name="Alvarado L."/>
            <person name="Arachchi H.M."/>
            <person name="Berlin A.M."/>
            <person name="Chapman S.B."/>
            <person name="Goldberg J."/>
            <person name="Griggs A."/>
            <person name="Gujja S."/>
            <person name="Hansen M."/>
            <person name="Howarth C."/>
            <person name="Imamovic A."/>
            <person name="Larimer J."/>
            <person name="McCowan C."/>
            <person name="Montmayeur A."/>
            <person name="Murphy C."/>
            <person name="Neiman D."/>
            <person name="Pearson M."/>
            <person name="Priest M."/>
            <person name="Roberts A."/>
            <person name="Saif S."/>
            <person name="Shea T."/>
            <person name="Sisk P."/>
            <person name="Sykes S."/>
            <person name="Wortman J."/>
            <person name="Nusbaum C."/>
            <person name="Birren B."/>
        </authorList>
    </citation>
    <scope>NUCLEOTIDE SEQUENCE [LARGE SCALE GENOMIC DNA]</scope>
    <source>
        <strain evidence="8 9">SSU</strain>
    </source>
</reference>
<comment type="caution">
    <text evidence="8">The sequence shown here is derived from an EMBL/GenBank/DDBJ whole genome shotgun (WGS) entry which is preliminary data.</text>
</comment>
<sequence length="280" mass="31424">MRLSIAAKINFFLLFIFSMVLVFSAAYQAVRERDLILTLIKEQSREQTEAYFDGLNMLMLTGKMEARDTLRDKFLEHAHVEDARIVRSEAVSKQYGAGREHEQSKDRFDELALAGKGSLEVVHDGMHSKLVVTRPLLAKKDFRGTDCTSCHQVPENTVLGAVRFDYSLDTLFTRVEQNILTSALSLTVIFGLGLLLTLWVIRTWIVRPLNQLTRSMEEATDLHDFGHRLEGDEGDEIGRVALAYNQMLDSVERQLGKRSAGEQPRAGQAPSSRAPSGPAD</sequence>
<dbReference type="AlphaFoldDB" id="K1JGM4"/>
<keyword evidence="3 6" id="KW-1133">Transmembrane helix</keyword>
<feature type="transmembrane region" description="Helical" evidence="6">
    <location>
        <begin position="179"/>
        <end position="201"/>
    </location>
</feature>
<protein>
    <recommendedName>
        <fullName evidence="7">HAMP domain-containing protein</fullName>
    </recommendedName>
</protein>
<evidence type="ECO:0000256" key="3">
    <source>
        <dbReference type="ARBA" id="ARBA00022989"/>
    </source>
</evidence>
<gene>
    <name evidence="8" type="ORF">HMPREF1171_00568</name>
</gene>
<evidence type="ECO:0000256" key="6">
    <source>
        <dbReference type="SAM" id="Phobius"/>
    </source>
</evidence>
<organism evidence="8 9">
    <name type="scientific">Aeromonas dhakensis</name>
    <dbReference type="NCBI Taxonomy" id="196024"/>
    <lineage>
        <taxon>Bacteria</taxon>
        <taxon>Pseudomonadati</taxon>
        <taxon>Pseudomonadota</taxon>
        <taxon>Gammaproteobacteria</taxon>
        <taxon>Aeromonadales</taxon>
        <taxon>Aeromonadaceae</taxon>
        <taxon>Aeromonas</taxon>
    </lineage>
</organism>
<feature type="domain" description="HAMP" evidence="7">
    <location>
        <begin position="203"/>
        <end position="256"/>
    </location>
</feature>
<evidence type="ECO:0000256" key="4">
    <source>
        <dbReference type="ARBA" id="ARBA00023136"/>
    </source>
</evidence>
<evidence type="ECO:0000256" key="5">
    <source>
        <dbReference type="SAM" id="MobiDB-lite"/>
    </source>
</evidence>
<dbReference type="PATRIC" id="fig|1073377.4.peg.584"/>
<dbReference type="HOGENOM" id="CLU_1003384_0_0_6"/>
<dbReference type="PANTHER" id="PTHR32089:SF119">
    <property type="entry name" value="METHYL-ACCEPTING CHEMOTAXIS PROTEIN CTPL"/>
    <property type="match status" value="1"/>
</dbReference>
<dbReference type="GO" id="GO:0016020">
    <property type="term" value="C:membrane"/>
    <property type="evidence" value="ECO:0007669"/>
    <property type="project" value="UniProtKB-SubCell"/>
</dbReference>
<dbReference type="RefSeq" id="WP_005299022.1">
    <property type="nucleotide sequence ID" value="NZ_JAPEEW010000001.1"/>
</dbReference>
<evidence type="ECO:0000256" key="2">
    <source>
        <dbReference type="ARBA" id="ARBA00022692"/>
    </source>
</evidence>
<dbReference type="SMART" id="SM00304">
    <property type="entry name" value="HAMP"/>
    <property type="match status" value="1"/>
</dbReference>
<comment type="subcellular location">
    <subcellularLocation>
        <location evidence="1">Membrane</location>
        <topology evidence="1">Multi-pass membrane protein</topology>
    </subcellularLocation>
</comment>
<feature type="region of interest" description="Disordered" evidence="5">
    <location>
        <begin position="253"/>
        <end position="280"/>
    </location>
</feature>
<keyword evidence="9" id="KW-1185">Reference proteome</keyword>
<keyword evidence="2 6" id="KW-0812">Transmembrane</keyword>
<dbReference type="GO" id="GO:0007165">
    <property type="term" value="P:signal transduction"/>
    <property type="evidence" value="ECO:0007669"/>
    <property type="project" value="InterPro"/>
</dbReference>
<name>K1JGM4_9GAMM</name>
<evidence type="ECO:0000313" key="8">
    <source>
        <dbReference type="EMBL" id="EKB29356.1"/>
    </source>
</evidence>
<evidence type="ECO:0000259" key="7">
    <source>
        <dbReference type="PROSITE" id="PS50885"/>
    </source>
</evidence>
<dbReference type="PANTHER" id="PTHR32089">
    <property type="entry name" value="METHYL-ACCEPTING CHEMOTAXIS PROTEIN MCPB"/>
    <property type="match status" value="1"/>
</dbReference>
<accession>K1JGM4</accession>
<dbReference type="Gene3D" id="3.30.450.290">
    <property type="match status" value="1"/>
</dbReference>
<dbReference type="EMBL" id="AGWR01000006">
    <property type="protein sequence ID" value="EKB29356.1"/>
    <property type="molecule type" value="Genomic_DNA"/>
</dbReference>
<dbReference type="CDD" id="cd06225">
    <property type="entry name" value="HAMP"/>
    <property type="match status" value="1"/>
</dbReference>
<keyword evidence="4 6" id="KW-0472">Membrane</keyword>